<gene>
    <name evidence="2" type="primary">SMC3</name>
    <name evidence="2" type="ORF">T12_6986</name>
</gene>
<dbReference type="EMBL" id="JYDQ01002896">
    <property type="protein sequence ID" value="KRY03335.1"/>
    <property type="molecule type" value="Genomic_DNA"/>
</dbReference>
<name>A0A0V0YSP4_9BILA</name>
<keyword evidence="1" id="KW-0175">Coiled coil</keyword>
<comment type="caution">
    <text evidence="2">The sequence shown here is derived from an EMBL/GenBank/DDBJ whole genome shotgun (WGS) entry which is preliminary data.</text>
</comment>
<keyword evidence="3" id="KW-1185">Reference proteome</keyword>
<feature type="non-terminal residue" evidence="2">
    <location>
        <position position="114"/>
    </location>
</feature>
<evidence type="ECO:0000256" key="1">
    <source>
        <dbReference type="SAM" id="Coils"/>
    </source>
</evidence>
<feature type="coiled-coil region" evidence="1">
    <location>
        <begin position="62"/>
        <end position="89"/>
    </location>
</feature>
<evidence type="ECO:0000313" key="3">
    <source>
        <dbReference type="Proteomes" id="UP000054783"/>
    </source>
</evidence>
<sequence length="114" mass="13657">LEQLLNKRNLFLSKQDDCKKKIRDLGSLPSDAFERFKKKNMKELVKMLHKCNEELKQFSHVNKKALDEYMNFTEQREQLQNRRAELDAGDQKIRELISVLDQRKDESIERTFKG</sequence>
<accession>A0A0V0YSP4</accession>
<dbReference type="Proteomes" id="UP000054783">
    <property type="component" value="Unassembled WGS sequence"/>
</dbReference>
<feature type="non-terminal residue" evidence="2">
    <location>
        <position position="1"/>
    </location>
</feature>
<dbReference type="STRING" id="990121.A0A0V0YSP4"/>
<evidence type="ECO:0000313" key="2">
    <source>
        <dbReference type="EMBL" id="KRY03335.1"/>
    </source>
</evidence>
<proteinExistence type="predicted"/>
<protein>
    <submittedName>
        <fullName evidence="2">Structural maintenance of chromosomes protein 3</fullName>
    </submittedName>
</protein>
<dbReference type="PANTHER" id="PTHR43977">
    <property type="entry name" value="STRUCTURAL MAINTENANCE OF CHROMOSOMES PROTEIN 3"/>
    <property type="match status" value="1"/>
</dbReference>
<organism evidence="2 3">
    <name type="scientific">Trichinella patagoniensis</name>
    <dbReference type="NCBI Taxonomy" id="990121"/>
    <lineage>
        <taxon>Eukaryota</taxon>
        <taxon>Metazoa</taxon>
        <taxon>Ecdysozoa</taxon>
        <taxon>Nematoda</taxon>
        <taxon>Enoplea</taxon>
        <taxon>Dorylaimia</taxon>
        <taxon>Trichinellida</taxon>
        <taxon>Trichinellidae</taxon>
        <taxon>Trichinella</taxon>
    </lineage>
</organism>
<dbReference type="AlphaFoldDB" id="A0A0V0YSP4"/>
<reference evidence="2 3" key="1">
    <citation type="submission" date="2015-01" db="EMBL/GenBank/DDBJ databases">
        <title>Evolution of Trichinella species and genotypes.</title>
        <authorList>
            <person name="Korhonen P.K."/>
            <person name="Edoardo P."/>
            <person name="Giuseppe L.R."/>
            <person name="Gasser R.B."/>
        </authorList>
    </citation>
    <scope>NUCLEOTIDE SEQUENCE [LARGE SCALE GENOMIC DNA]</scope>
    <source>
        <strain evidence="2">ISS2496</strain>
    </source>
</reference>